<name>A0A0G4FEW8_VITBC</name>
<dbReference type="InterPro" id="IPR000884">
    <property type="entry name" value="TSP1_rpt"/>
</dbReference>
<evidence type="ECO:0000256" key="3">
    <source>
        <dbReference type="SAM" id="SignalP"/>
    </source>
</evidence>
<dbReference type="PROSITE" id="PS50092">
    <property type="entry name" value="TSP1"/>
    <property type="match status" value="1"/>
</dbReference>
<keyword evidence="2" id="KW-0472">Membrane</keyword>
<protein>
    <submittedName>
        <fullName evidence="4">Uncharacterized protein</fullName>
    </submittedName>
</protein>
<feature type="signal peptide" evidence="3">
    <location>
        <begin position="1"/>
        <end position="33"/>
    </location>
</feature>
<feature type="chain" id="PRO_5005188515" evidence="3">
    <location>
        <begin position="34"/>
        <end position="798"/>
    </location>
</feature>
<evidence type="ECO:0000256" key="2">
    <source>
        <dbReference type="SAM" id="Phobius"/>
    </source>
</evidence>
<dbReference type="InterPro" id="IPR013783">
    <property type="entry name" value="Ig-like_fold"/>
</dbReference>
<keyword evidence="2" id="KW-0812">Transmembrane</keyword>
<feature type="compositionally biased region" description="Low complexity" evidence="1">
    <location>
        <begin position="747"/>
        <end position="762"/>
    </location>
</feature>
<keyword evidence="3" id="KW-0732">Signal</keyword>
<feature type="compositionally biased region" description="Pro residues" evidence="1">
    <location>
        <begin position="556"/>
        <end position="575"/>
    </location>
</feature>
<organism evidence="4 5">
    <name type="scientific">Vitrella brassicaformis (strain CCMP3155)</name>
    <dbReference type="NCBI Taxonomy" id="1169540"/>
    <lineage>
        <taxon>Eukaryota</taxon>
        <taxon>Sar</taxon>
        <taxon>Alveolata</taxon>
        <taxon>Colpodellida</taxon>
        <taxon>Vitrellaceae</taxon>
        <taxon>Vitrella</taxon>
    </lineage>
</organism>
<keyword evidence="5" id="KW-1185">Reference proteome</keyword>
<feature type="compositionally biased region" description="Acidic residues" evidence="1">
    <location>
        <begin position="673"/>
        <end position="687"/>
    </location>
</feature>
<accession>A0A0G4FEW8</accession>
<dbReference type="InParanoid" id="A0A0G4FEW8"/>
<keyword evidence="2" id="KW-1133">Transmembrane helix</keyword>
<reference evidence="4 5" key="1">
    <citation type="submission" date="2014-11" db="EMBL/GenBank/DDBJ databases">
        <authorList>
            <person name="Zhu J."/>
            <person name="Qi W."/>
            <person name="Song R."/>
        </authorList>
    </citation>
    <scope>NUCLEOTIDE SEQUENCE [LARGE SCALE GENOMIC DNA]</scope>
</reference>
<proteinExistence type="predicted"/>
<dbReference type="Gene3D" id="2.60.40.10">
    <property type="entry name" value="Immunoglobulins"/>
    <property type="match status" value="1"/>
</dbReference>
<evidence type="ECO:0000313" key="5">
    <source>
        <dbReference type="Proteomes" id="UP000041254"/>
    </source>
</evidence>
<sequence>MAMPVRLAGAWRMGEDWWCVIIIVALVVTQASGQTEVPSESSRCFGHWGEWRACQLDEGGNCTRSRDQHLDFPVDDENRPCVPKTQTEPCAPEECGDPRVCKGSWSAWSTCSEECRQTQTFTLDNNDTSVDTSHCANQDSDTESRDCDGGACVKDTAPTSLSYPGPDVTILCVGMPIPGRRPTWEGGAPERFESDRLPPALAVNTTTGVLGGTPREESSEKSYTIEAVNSGGRASTTLTLEVKPPMQLGSTPVRRKKWSPVVDIELTSLSTTYYTPHEVVAVVAPSQTPLNDILCQAVPLLRSDASSIISPTECPEEGNDGGGLCLVGMLATPGEKQTLYLNLMEEESPPCWPLLHDSEELKVVGLVTLLPNEQARRDVPMIREYLDKHHAVGGDETPNVLMLGMSSPEERAFKFVLEDPSEEDKTAPFQTTIQLNTGSLSVDSLRELEQEVEKLLGVSPDRIRVKSAPNQAVTVVFMPEKVSRRRSLHTGHAEYAKTPFVLFEDFRRHVTDPRSRLYQQRDEFRWLDEVVASNKPLVPQKMVLCASGAVADSPQKCPPGPPPADRSTPAPPPTDDNPWYEHDWVWGMIGTVVSLVGLAISFQITHCKRTRRQAQRDAADGDGGDEEQGRSKRTDDTSDDDRQDGDSATPPGRAASSVPATRLPSQASRGVADDEDDADTTYAEEDPPTAAPALGMPYGHPHPQLSPYVGYFHPHAPPHFPPSMPYYPPHHHYACGRLSGVPMHTQSATRSSRSASASPAGSCHWPSTRFASSNVLSVAVGDSADEQQRERERRSERG</sequence>
<feature type="compositionally biased region" description="Basic and acidic residues" evidence="1">
    <location>
        <begin position="786"/>
        <end position="798"/>
    </location>
</feature>
<dbReference type="VEuPathDB" id="CryptoDB:Vbra_22599"/>
<evidence type="ECO:0000313" key="4">
    <source>
        <dbReference type="EMBL" id="CEM11357.1"/>
    </source>
</evidence>
<evidence type="ECO:0000256" key="1">
    <source>
        <dbReference type="SAM" id="MobiDB-lite"/>
    </source>
</evidence>
<feature type="compositionally biased region" description="Basic and acidic residues" evidence="1">
    <location>
        <begin position="627"/>
        <end position="636"/>
    </location>
</feature>
<dbReference type="EMBL" id="CDMY01000414">
    <property type="protein sequence ID" value="CEM11357.1"/>
    <property type="molecule type" value="Genomic_DNA"/>
</dbReference>
<dbReference type="SMART" id="SM00209">
    <property type="entry name" value="TSP1"/>
    <property type="match status" value="2"/>
</dbReference>
<feature type="region of interest" description="Disordered" evidence="1">
    <location>
        <begin position="744"/>
        <end position="798"/>
    </location>
</feature>
<dbReference type="Pfam" id="PF05345">
    <property type="entry name" value="He_PIG"/>
    <property type="match status" value="1"/>
</dbReference>
<dbReference type="AlphaFoldDB" id="A0A0G4FEW8"/>
<feature type="region of interest" description="Disordered" evidence="1">
    <location>
        <begin position="613"/>
        <end position="699"/>
    </location>
</feature>
<feature type="region of interest" description="Disordered" evidence="1">
    <location>
        <begin position="550"/>
        <end position="576"/>
    </location>
</feature>
<gene>
    <name evidence="4" type="ORF">Vbra_22599</name>
</gene>
<dbReference type="Proteomes" id="UP000041254">
    <property type="component" value="Unassembled WGS sequence"/>
</dbReference>
<feature type="transmembrane region" description="Helical" evidence="2">
    <location>
        <begin position="584"/>
        <end position="602"/>
    </location>
</feature>